<gene>
    <name evidence="1" type="ORF">KDAU_09670</name>
</gene>
<organism evidence="1 2">
    <name type="scientific">Dictyobacter aurantiacus</name>
    <dbReference type="NCBI Taxonomy" id="1936993"/>
    <lineage>
        <taxon>Bacteria</taxon>
        <taxon>Bacillati</taxon>
        <taxon>Chloroflexota</taxon>
        <taxon>Ktedonobacteria</taxon>
        <taxon>Ktedonobacterales</taxon>
        <taxon>Dictyobacteraceae</taxon>
        <taxon>Dictyobacter</taxon>
    </lineage>
</organism>
<proteinExistence type="predicted"/>
<comment type="caution">
    <text evidence="1">The sequence shown here is derived from an EMBL/GenBank/DDBJ whole genome shotgun (WGS) entry which is preliminary data.</text>
</comment>
<accession>A0A401ZA05</accession>
<keyword evidence="2" id="KW-1185">Reference proteome</keyword>
<evidence type="ECO:0000313" key="1">
    <source>
        <dbReference type="EMBL" id="GCE03638.1"/>
    </source>
</evidence>
<sequence length="94" mass="10901">MQNESDFVTLVARDNRTRASTAQTHWLYIGAWGAYSRTPGTNIQWARERRRCETSYRLWAMSMGVRHIRRAYLTPMLIAYGLHAFSHLRCPAAA</sequence>
<dbReference type="EMBL" id="BIFQ01000001">
    <property type="protein sequence ID" value="GCE03638.1"/>
    <property type="molecule type" value="Genomic_DNA"/>
</dbReference>
<protein>
    <submittedName>
        <fullName evidence="1">Uncharacterized protein</fullName>
    </submittedName>
</protein>
<name>A0A401ZA05_9CHLR</name>
<dbReference type="Proteomes" id="UP000287224">
    <property type="component" value="Unassembled WGS sequence"/>
</dbReference>
<reference evidence="2" key="1">
    <citation type="submission" date="2018-12" db="EMBL/GenBank/DDBJ databases">
        <title>Tengunoibacter tsumagoiensis gen. nov., sp. nov., Dictyobacter kobayashii sp. nov., D. alpinus sp. nov., and D. joshuensis sp. nov. and description of Dictyobacteraceae fam. nov. within the order Ktedonobacterales isolated from Tengu-no-mugimeshi.</title>
        <authorList>
            <person name="Wang C.M."/>
            <person name="Zheng Y."/>
            <person name="Sakai Y."/>
            <person name="Toyoda A."/>
            <person name="Minakuchi Y."/>
            <person name="Abe K."/>
            <person name="Yokota A."/>
            <person name="Yabe S."/>
        </authorList>
    </citation>
    <scope>NUCLEOTIDE SEQUENCE [LARGE SCALE GENOMIC DNA]</scope>
    <source>
        <strain evidence="2">S-27</strain>
    </source>
</reference>
<evidence type="ECO:0000313" key="2">
    <source>
        <dbReference type="Proteomes" id="UP000287224"/>
    </source>
</evidence>
<dbReference type="AlphaFoldDB" id="A0A401ZA05"/>